<dbReference type="InterPro" id="IPR011990">
    <property type="entry name" value="TPR-like_helical_dom_sf"/>
</dbReference>
<dbReference type="Pfam" id="PF08238">
    <property type="entry name" value="Sel1"/>
    <property type="match status" value="1"/>
</dbReference>
<evidence type="ECO:0000313" key="2">
    <source>
        <dbReference type="Proteomes" id="UP000886852"/>
    </source>
</evidence>
<evidence type="ECO:0000313" key="1">
    <source>
        <dbReference type="EMBL" id="HIU91462.1"/>
    </source>
</evidence>
<protein>
    <submittedName>
        <fullName evidence="1">SEL1-like repeat protein</fullName>
    </submittedName>
</protein>
<organism evidence="1 2">
    <name type="scientific">Candidatus Fimimonas merdipullorum</name>
    <dbReference type="NCBI Taxonomy" id="2840822"/>
    <lineage>
        <taxon>Bacteria</taxon>
        <taxon>Pseudomonadati</taxon>
        <taxon>Myxococcota</taxon>
        <taxon>Myxococcia</taxon>
        <taxon>Myxococcales</taxon>
        <taxon>Cystobacterineae</taxon>
        <taxon>Myxococcaceae</taxon>
        <taxon>Myxococcaceae incertae sedis</taxon>
        <taxon>Candidatus Fimimonas</taxon>
    </lineage>
</organism>
<name>A0A9D1MYD8_9BACT</name>
<reference evidence="1" key="2">
    <citation type="journal article" date="2021" name="PeerJ">
        <title>Extensive microbial diversity within the chicken gut microbiome revealed by metagenomics and culture.</title>
        <authorList>
            <person name="Gilroy R."/>
            <person name="Ravi A."/>
            <person name="Getino M."/>
            <person name="Pursley I."/>
            <person name="Horton D.L."/>
            <person name="Alikhan N.F."/>
            <person name="Baker D."/>
            <person name="Gharbi K."/>
            <person name="Hall N."/>
            <person name="Watson M."/>
            <person name="Adriaenssens E.M."/>
            <person name="Foster-Nyarko E."/>
            <person name="Jarju S."/>
            <person name="Secka A."/>
            <person name="Antonio M."/>
            <person name="Oren A."/>
            <person name="Chaudhuri R.R."/>
            <person name="La Ragione R."/>
            <person name="Hildebrand F."/>
            <person name="Pallen M.J."/>
        </authorList>
    </citation>
    <scope>NUCLEOTIDE SEQUENCE</scope>
    <source>
        <strain evidence="1">ChiHjej12B11-7776</strain>
    </source>
</reference>
<dbReference type="InterPro" id="IPR052748">
    <property type="entry name" value="ISR_Activator"/>
</dbReference>
<reference evidence="1" key="1">
    <citation type="submission" date="2020-10" db="EMBL/GenBank/DDBJ databases">
        <authorList>
            <person name="Gilroy R."/>
        </authorList>
    </citation>
    <scope>NUCLEOTIDE SEQUENCE</scope>
    <source>
        <strain evidence="1">ChiHjej12B11-7776</strain>
    </source>
</reference>
<dbReference type="EMBL" id="DVOC01000100">
    <property type="protein sequence ID" value="HIU91462.1"/>
    <property type="molecule type" value="Genomic_DNA"/>
</dbReference>
<dbReference type="Proteomes" id="UP000886852">
    <property type="component" value="Unassembled WGS sequence"/>
</dbReference>
<comment type="caution">
    <text evidence="1">The sequence shown here is derived from an EMBL/GenBank/DDBJ whole genome shotgun (WGS) entry which is preliminary data.</text>
</comment>
<dbReference type="PANTHER" id="PTHR45011:SF1">
    <property type="entry name" value="DAP3-BINDING CELL DEATH ENHANCER 1"/>
    <property type="match status" value="1"/>
</dbReference>
<sequence>MAANQGDAAAQYNLGVCYYNGEGVTQNKAEAARLFKLAAAQGDENAKNALKKLGY</sequence>
<accession>A0A9D1MYD8</accession>
<dbReference type="PANTHER" id="PTHR45011">
    <property type="entry name" value="DAP3-BINDING CELL DEATH ENHANCER 1"/>
    <property type="match status" value="1"/>
</dbReference>
<gene>
    <name evidence="1" type="ORF">IAC72_05590</name>
</gene>
<proteinExistence type="predicted"/>
<dbReference type="AlphaFoldDB" id="A0A9D1MYD8"/>
<dbReference type="SUPFAM" id="SSF81901">
    <property type="entry name" value="HCP-like"/>
    <property type="match status" value="1"/>
</dbReference>
<dbReference type="SMART" id="SM00671">
    <property type="entry name" value="SEL1"/>
    <property type="match status" value="1"/>
</dbReference>
<dbReference type="Gene3D" id="1.25.40.10">
    <property type="entry name" value="Tetratricopeptide repeat domain"/>
    <property type="match status" value="1"/>
</dbReference>
<dbReference type="InterPro" id="IPR006597">
    <property type="entry name" value="Sel1-like"/>
</dbReference>